<dbReference type="Proteomes" id="UP001550628">
    <property type="component" value="Unassembled WGS sequence"/>
</dbReference>
<dbReference type="EMBL" id="JBEYBF010000031">
    <property type="protein sequence ID" value="MEU1956016.1"/>
    <property type="molecule type" value="Genomic_DNA"/>
</dbReference>
<accession>A0ABV2WYP5</accession>
<dbReference type="InterPro" id="IPR029061">
    <property type="entry name" value="THDP-binding"/>
</dbReference>
<comment type="cofactor">
    <cofactor evidence="1">
        <name>thiamine diphosphate</name>
        <dbReference type="ChEBI" id="CHEBI:58937"/>
    </cofactor>
</comment>
<reference evidence="5 6" key="1">
    <citation type="submission" date="2024-06" db="EMBL/GenBank/DDBJ databases">
        <title>The Natural Products Discovery Center: Release of the First 8490 Sequenced Strains for Exploring Actinobacteria Biosynthetic Diversity.</title>
        <authorList>
            <person name="Kalkreuter E."/>
            <person name="Kautsar S.A."/>
            <person name="Yang D."/>
            <person name="Bader C.D."/>
            <person name="Teijaro C.N."/>
            <person name="Fluegel L."/>
            <person name="Davis C.M."/>
            <person name="Simpson J.R."/>
            <person name="Lauterbach L."/>
            <person name="Steele A.D."/>
            <person name="Gui C."/>
            <person name="Meng S."/>
            <person name="Li G."/>
            <person name="Viehrig K."/>
            <person name="Ye F."/>
            <person name="Su P."/>
            <person name="Kiefer A.F."/>
            <person name="Nichols A."/>
            <person name="Cepeda A.J."/>
            <person name="Yan W."/>
            <person name="Fan B."/>
            <person name="Jiang Y."/>
            <person name="Adhikari A."/>
            <person name="Zheng C.-J."/>
            <person name="Schuster L."/>
            <person name="Cowan T.M."/>
            <person name="Smanski M.J."/>
            <person name="Chevrette M.G."/>
            <person name="De Carvalho L.P.S."/>
            <person name="Shen B."/>
        </authorList>
    </citation>
    <scope>NUCLEOTIDE SEQUENCE [LARGE SCALE GENOMIC DNA]</scope>
    <source>
        <strain evidence="5 6">NPDC019708</strain>
    </source>
</reference>
<name>A0ABV2WYP5_9NOCA</name>
<evidence type="ECO:0000256" key="1">
    <source>
        <dbReference type="ARBA" id="ARBA00001964"/>
    </source>
</evidence>
<dbReference type="PANTHER" id="PTHR43257:SF2">
    <property type="entry name" value="PYRUVATE DEHYDROGENASE E1 COMPONENT SUBUNIT BETA"/>
    <property type="match status" value="1"/>
</dbReference>
<evidence type="ECO:0000313" key="5">
    <source>
        <dbReference type="EMBL" id="MEU1956016.1"/>
    </source>
</evidence>
<dbReference type="SUPFAM" id="SSF52518">
    <property type="entry name" value="Thiamin diphosphate-binding fold (THDP-binding)"/>
    <property type="match status" value="1"/>
</dbReference>
<sequence>MSDERQTMTIAQAINSGYHCAMEADDTIVILGEDVADPIGGVFKTTKDLSTRFGTDRVRATPIAEGAIAGTAVGLGLGGYRGVVEVMFFDFSTHVLDQVLNHAAKFRYMTGGATPTPLMVTSVVGSSHFGAQHAQSVEAWFMHTPGINVCFPSTPSDAKGLVQTCLESPDPSLLIQHTGLLYAVKEDVPVGPYRVPLGKATTLRSGNDVTIVSYGTSVRTAVAAADQLASEGIQAEVIDLRSLVPLDFDTVLDSVIRTRRCVVTHEATQFAGPGAEIAARVSEDLFNELLGPVLRVGGLFTPVPFAKTLDRLPTVGRITAKVKQLF</sequence>
<dbReference type="InterPro" id="IPR005475">
    <property type="entry name" value="Transketolase-like_Pyr-bd"/>
</dbReference>
<keyword evidence="2" id="KW-0560">Oxidoreductase</keyword>
<dbReference type="InterPro" id="IPR009014">
    <property type="entry name" value="Transketo_C/PFOR_II"/>
</dbReference>
<dbReference type="Pfam" id="PF02780">
    <property type="entry name" value="Transketolase_C"/>
    <property type="match status" value="1"/>
</dbReference>
<dbReference type="SMART" id="SM00861">
    <property type="entry name" value="Transket_pyr"/>
    <property type="match status" value="1"/>
</dbReference>
<dbReference type="Gene3D" id="3.40.50.970">
    <property type="match status" value="1"/>
</dbReference>
<proteinExistence type="predicted"/>
<dbReference type="CDD" id="cd07036">
    <property type="entry name" value="TPP_PYR_E1-PDHc-beta_like"/>
    <property type="match status" value="1"/>
</dbReference>
<evidence type="ECO:0000313" key="6">
    <source>
        <dbReference type="Proteomes" id="UP001550628"/>
    </source>
</evidence>
<dbReference type="PANTHER" id="PTHR43257">
    <property type="entry name" value="PYRUVATE DEHYDROGENASE E1 COMPONENT BETA SUBUNIT"/>
    <property type="match status" value="1"/>
</dbReference>
<dbReference type="RefSeq" id="WP_356959378.1">
    <property type="nucleotide sequence ID" value="NZ_JBEYBD010000028.1"/>
</dbReference>
<keyword evidence="3" id="KW-0786">Thiamine pyrophosphate</keyword>
<evidence type="ECO:0000259" key="4">
    <source>
        <dbReference type="SMART" id="SM00861"/>
    </source>
</evidence>
<feature type="domain" description="Transketolase-like pyrimidine-binding" evidence="4">
    <location>
        <begin position="8"/>
        <end position="184"/>
    </location>
</feature>
<dbReference type="Gene3D" id="3.40.50.920">
    <property type="match status" value="1"/>
</dbReference>
<evidence type="ECO:0000256" key="3">
    <source>
        <dbReference type="ARBA" id="ARBA00023052"/>
    </source>
</evidence>
<gene>
    <name evidence="5" type="ORF">ABZ510_29705</name>
</gene>
<organism evidence="5 6">
    <name type="scientific">Nocardia rhamnosiphila</name>
    <dbReference type="NCBI Taxonomy" id="426716"/>
    <lineage>
        <taxon>Bacteria</taxon>
        <taxon>Bacillati</taxon>
        <taxon>Actinomycetota</taxon>
        <taxon>Actinomycetes</taxon>
        <taxon>Mycobacteriales</taxon>
        <taxon>Nocardiaceae</taxon>
        <taxon>Nocardia</taxon>
    </lineage>
</organism>
<protein>
    <submittedName>
        <fullName evidence="5">Transketolase C-terminal domain-containing protein</fullName>
    </submittedName>
</protein>
<comment type="caution">
    <text evidence="5">The sequence shown here is derived from an EMBL/GenBank/DDBJ whole genome shotgun (WGS) entry which is preliminary data.</text>
</comment>
<dbReference type="SUPFAM" id="SSF52922">
    <property type="entry name" value="TK C-terminal domain-like"/>
    <property type="match status" value="1"/>
</dbReference>
<evidence type="ECO:0000256" key="2">
    <source>
        <dbReference type="ARBA" id="ARBA00023002"/>
    </source>
</evidence>
<keyword evidence="6" id="KW-1185">Reference proteome</keyword>
<dbReference type="Pfam" id="PF02779">
    <property type="entry name" value="Transket_pyr"/>
    <property type="match status" value="1"/>
</dbReference>
<dbReference type="InterPro" id="IPR033248">
    <property type="entry name" value="Transketolase_C"/>
</dbReference>